<feature type="transmembrane region" description="Helical" evidence="1">
    <location>
        <begin position="12"/>
        <end position="36"/>
    </location>
</feature>
<keyword evidence="3" id="KW-1185">Reference proteome</keyword>
<feature type="transmembrane region" description="Helical" evidence="1">
    <location>
        <begin position="42"/>
        <end position="65"/>
    </location>
</feature>
<dbReference type="RefSeq" id="WP_212641991.1">
    <property type="nucleotide sequence ID" value="NZ_CP074132.1"/>
</dbReference>
<name>A0ABX8C479_9ACTN</name>
<accession>A0ABX8C479</accession>
<evidence type="ECO:0000256" key="1">
    <source>
        <dbReference type="SAM" id="Phobius"/>
    </source>
</evidence>
<dbReference type="EMBL" id="CP074132">
    <property type="protein sequence ID" value="QUX29103.1"/>
    <property type="molecule type" value="Genomic_DNA"/>
</dbReference>
<evidence type="ECO:0000313" key="3">
    <source>
        <dbReference type="Proteomes" id="UP000678016"/>
    </source>
</evidence>
<keyword evidence="1" id="KW-0472">Membrane</keyword>
<protein>
    <submittedName>
        <fullName evidence="2">Uncharacterized protein</fullName>
    </submittedName>
</protein>
<proteinExistence type="predicted"/>
<keyword evidence="1" id="KW-1133">Transmembrane helix</keyword>
<organism evidence="2 3">
    <name type="scientific">Nocardiopsis akebiae</name>
    <dbReference type="NCBI Taxonomy" id="2831968"/>
    <lineage>
        <taxon>Bacteria</taxon>
        <taxon>Bacillati</taxon>
        <taxon>Actinomycetota</taxon>
        <taxon>Actinomycetes</taxon>
        <taxon>Streptosporangiales</taxon>
        <taxon>Nocardiopsidaceae</taxon>
        <taxon>Nocardiopsis</taxon>
    </lineage>
</organism>
<evidence type="ECO:0000313" key="2">
    <source>
        <dbReference type="EMBL" id="QUX29103.1"/>
    </source>
</evidence>
<gene>
    <name evidence="2" type="ORF">KGD83_00355</name>
</gene>
<keyword evidence="1" id="KW-0812">Transmembrane</keyword>
<reference evidence="3" key="1">
    <citation type="submission" date="2021-05" db="EMBL/GenBank/DDBJ databases">
        <title>Direct Submission.</title>
        <authorList>
            <person name="Li K."/>
            <person name="Gao J."/>
        </authorList>
    </citation>
    <scope>NUCLEOTIDE SEQUENCE [LARGE SCALE GENOMIC DNA]</scope>
    <source>
        <strain evidence="3">HDS12</strain>
    </source>
</reference>
<dbReference type="Proteomes" id="UP000678016">
    <property type="component" value="Chromosome"/>
</dbReference>
<sequence>MRTIADNSPDHVRPVHLLSPFLGMVAMLSGGTSAYANGNYGFLAFCALLVFVALGVQVYVLLLLYRRRRHRAARPHEES</sequence>